<evidence type="ECO:0000313" key="4">
    <source>
        <dbReference type="Proteomes" id="UP000886653"/>
    </source>
</evidence>
<evidence type="ECO:0000256" key="1">
    <source>
        <dbReference type="ARBA" id="ARBA00022664"/>
    </source>
</evidence>
<feature type="compositionally biased region" description="Basic and acidic residues" evidence="2">
    <location>
        <begin position="1"/>
        <end position="13"/>
    </location>
</feature>
<dbReference type="InterPro" id="IPR036875">
    <property type="entry name" value="Znf_CCHC_sf"/>
</dbReference>
<evidence type="ECO:0000313" key="3">
    <source>
        <dbReference type="EMBL" id="KAG0149267.1"/>
    </source>
</evidence>
<evidence type="ECO:0000256" key="2">
    <source>
        <dbReference type="SAM" id="MobiDB-lite"/>
    </source>
</evidence>
<proteinExistence type="predicted"/>
<keyword evidence="4" id="KW-1185">Reference proteome</keyword>
<dbReference type="OrthoDB" id="97058at2759"/>
<reference evidence="3" key="1">
    <citation type="submission" date="2013-11" db="EMBL/GenBank/DDBJ databases">
        <title>Genome sequence of the fusiform rust pathogen reveals effectors for host alternation and coevolution with pine.</title>
        <authorList>
            <consortium name="DOE Joint Genome Institute"/>
            <person name="Smith K."/>
            <person name="Pendleton A."/>
            <person name="Kubisiak T."/>
            <person name="Anderson C."/>
            <person name="Salamov A."/>
            <person name="Aerts A."/>
            <person name="Riley R."/>
            <person name="Clum A."/>
            <person name="Lindquist E."/>
            <person name="Ence D."/>
            <person name="Campbell M."/>
            <person name="Kronenberg Z."/>
            <person name="Feau N."/>
            <person name="Dhillon B."/>
            <person name="Hamelin R."/>
            <person name="Burleigh J."/>
            <person name="Smith J."/>
            <person name="Yandell M."/>
            <person name="Nelson C."/>
            <person name="Grigoriev I."/>
            <person name="Davis J."/>
        </authorList>
    </citation>
    <scope>NUCLEOTIDE SEQUENCE</scope>
    <source>
        <strain evidence="3">G11</strain>
    </source>
</reference>
<feature type="compositionally biased region" description="Polar residues" evidence="2">
    <location>
        <begin position="31"/>
        <end position="50"/>
    </location>
</feature>
<name>A0A9P6NS14_9BASI</name>
<dbReference type="GO" id="GO:0006397">
    <property type="term" value="P:mRNA processing"/>
    <property type="evidence" value="ECO:0007669"/>
    <property type="project" value="UniProtKB-KW"/>
</dbReference>
<evidence type="ECO:0008006" key="5">
    <source>
        <dbReference type="Google" id="ProtNLM"/>
    </source>
</evidence>
<dbReference type="EMBL" id="MU167229">
    <property type="protein sequence ID" value="KAG0149267.1"/>
    <property type="molecule type" value="Genomic_DNA"/>
</dbReference>
<dbReference type="GO" id="GO:0003676">
    <property type="term" value="F:nucleic acid binding"/>
    <property type="evidence" value="ECO:0007669"/>
    <property type="project" value="InterPro"/>
</dbReference>
<dbReference type="Proteomes" id="UP000886653">
    <property type="component" value="Unassembled WGS sequence"/>
</dbReference>
<sequence>MSCQHSPKEDTSKTHNQTTSEEASPPRHQQRNILDFSTPTTSNVSRQRGSIASYRQPIELSPDSPNETRTVLERLRMSTPTDAVTAGEPTMKLEADPPRPPRDINDEDDLLCKELYRKLENISKYNQEVEHLEHDRANLVRWKARTSTALFLMTGVAKYWDSCKPTFESTVDLAIDKCAIRMIYSTVHTKLRDTVDLYTCAHDIVAAFDKRFRRGSRTAQMATFRSLCQKTFDPTTTPLIDLVQEVCDDMERMERDGFQWTRDEIQAIFIQQAGPISGPYSMEQINTALDMKYKVSPGPFGTTDITAEMQSLITNRSIALQADSNIQVLSAARISSQQNRFRPITTLNSNVLTRSSVSRAPKPITATPEECNRSWRNPIPIPRGAASGVHNGEEQCFWCGGFGHSQNSCRNHRIGRSWTAMHWNDWRRVGNGRVYSLDALGIRGNMTKQTQNDAPSRASASTVTWSAESNAEDEEPIEYMADSAATHSAKDA</sequence>
<feature type="region of interest" description="Disordered" evidence="2">
    <location>
        <begin position="1"/>
        <end position="66"/>
    </location>
</feature>
<dbReference type="SUPFAM" id="SSF57756">
    <property type="entry name" value="Retrovirus zinc finger-like domains"/>
    <property type="match status" value="1"/>
</dbReference>
<feature type="region of interest" description="Disordered" evidence="2">
    <location>
        <begin position="447"/>
        <end position="492"/>
    </location>
</feature>
<dbReference type="GO" id="GO:0008270">
    <property type="term" value="F:zinc ion binding"/>
    <property type="evidence" value="ECO:0007669"/>
    <property type="project" value="InterPro"/>
</dbReference>
<comment type="caution">
    <text evidence="3">The sequence shown here is derived from an EMBL/GenBank/DDBJ whole genome shotgun (WGS) entry which is preliminary data.</text>
</comment>
<gene>
    <name evidence="3" type="ORF">CROQUDRAFT_74405</name>
</gene>
<keyword evidence="1" id="KW-0507">mRNA processing</keyword>
<accession>A0A9P6NS14</accession>
<feature type="compositionally biased region" description="Polar residues" evidence="2">
    <location>
        <begin position="447"/>
        <end position="469"/>
    </location>
</feature>
<protein>
    <recommendedName>
        <fullName evidence="5">CCHC-type domain-containing protein</fullName>
    </recommendedName>
</protein>
<dbReference type="AlphaFoldDB" id="A0A9P6NS14"/>
<organism evidence="3 4">
    <name type="scientific">Cronartium quercuum f. sp. fusiforme G11</name>
    <dbReference type="NCBI Taxonomy" id="708437"/>
    <lineage>
        <taxon>Eukaryota</taxon>
        <taxon>Fungi</taxon>
        <taxon>Dikarya</taxon>
        <taxon>Basidiomycota</taxon>
        <taxon>Pucciniomycotina</taxon>
        <taxon>Pucciniomycetes</taxon>
        <taxon>Pucciniales</taxon>
        <taxon>Coleosporiaceae</taxon>
        <taxon>Cronartium</taxon>
    </lineage>
</organism>